<organism evidence="3 4">
    <name type="scientific">Camelimonas abortus</name>
    <dbReference type="NCBI Taxonomy" id="1017184"/>
    <lineage>
        <taxon>Bacteria</taxon>
        <taxon>Pseudomonadati</taxon>
        <taxon>Pseudomonadota</taxon>
        <taxon>Alphaproteobacteria</taxon>
        <taxon>Hyphomicrobiales</taxon>
        <taxon>Chelatococcaceae</taxon>
        <taxon>Camelimonas</taxon>
    </lineage>
</organism>
<dbReference type="PANTHER" id="PTHR42850:SF2">
    <property type="entry name" value="BLL5683 PROTEIN"/>
    <property type="match status" value="1"/>
</dbReference>
<evidence type="ECO:0000256" key="1">
    <source>
        <dbReference type="ARBA" id="ARBA00008950"/>
    </source>
</evidence>
<reference evidence="4" key="1">
    <citation type="journal article" date="2019" name="Int. J. Syst. Evol. Microbiol.">
        <title>The Global Catalogue of Microorganisms (GCM) 10K type strain sequencing project: providing services to taxonomists for standard genome sequencing and annotation.</title>
        <authorList>
            <consortium name="The Broad Institute Genomics Platform"/>
            <consortium name="The Broad Institute Genome Sequencing Center for Infectious Disease"/>
            <person name="Wu L."/>
            <person name="Ma J."/>
        </authorList>
    </citation>
    <scope>NUCLEOTIDE SEQUENCE [LARGE SCALE GENOMIC DNA]</scope>
    <source>
        <strain evidence="4">CCM 7941</strain>
    </source>
</reference>
<feature type="domain" description="Calcineurin-like phosphoesterase" evidence="2">
    <location>
        <begin position="1"/>
        <end position="179"/>
    </location>
</feature>
<dbReference type="InterPro" id="IPR024654">
    <property type="entry name" value="Calcineurin-like_PHP_lpxH"/>
</dbReference>
<dbReference type="PIRSF" id="PIRSF000883">
    <property type="entry name" value="Pesterase_MJ0912"/>
    <property type="match status" value="1"/>
</dbReference>
<comment type="caution">
    <text evidence="3">The sequence shown here is derived from an EMBL/GenBank/DDBJ whole genome shotgun (WGS) entry which is preliminary data.</text>
</comment>
<name>A0ABV7LG41_9HYPH</name>
<dbReference type="InterPro" id="IPR011152">
    <property type="entry name" value="Pesterase_MJ0912"/>
</dbReference>
<evidence type="ECO:0000259" key="2">
    <source>
        <dbReference type="Pfam" id="PF12850"/>
    </source>
</evidence>
<comment type="similarity">
    <text evidence="1">Belongs to the metallophosphoesterase superfamily. YfcE family.</text>
</comment>
<dbReference type="RefSeq" id="WP_376830460.1">
    <property type="nucleotide sequence ID" value="NZ_JBHLWR010000006.1"/>
</dbReference>
<evidence type="ECO:0000313" key="3">
    <source>
        <dbReference type="EMBL" id="MFC3266653.1"/>
    </source>
</evidence>
<gene>
    <name evidence="3" type="ORF">ACFOEX_09845</name>
</gene>
<dbReference type="PANTHER" id="PTHR42850">
    <property type="entry name" value="METALLOPHOSPHOESTERASE"/>
    <property type="match status" value="1"/>
</dbReference>
<dbReference type="SUPFAM" id="SSF56300">
    <property type="entry name" value="Metallo-dependent phosphatases"/>
    <property type="match status" value="1"/>
</dbReference>
<sequence>MKLAILSDIHGNLPALEAVLADVARRGADVTVNLGDIVSGPLQPLETARRLMPLDIVAIRGNHERQLLTLRPQEMSASDRFAHAALDDAARAWLASLPQTLLLGDDVLLAHGTPDSDSAYFLETVEPAGCRPATPEEAAARAGAARASLILCGHTHTPRLTRLPDGRLALNPGSVGLPALRGSSPWPHVTGAGSPHARYATAERRAGGWDVSFHAVAYDWDRAAAIALRNGRPDWAHTLRAGWPQP</sequence>
<keyword evidence="4" id="KW-1185">Reference proteome</keyword>
<dbReference type="Pfam" id="PF12850">
    <property type="entry name" value="Metallophos_2"/>
    <property type="match status" value="1"/>
</dbReference>
<protein>
    <submittedName>
        <fullName evidence="3">Metallophosphoesterase family protein</fullName>
    </submittedName>
</protein>
<dbReference type="Proteomes" id="UP001595536">
    <property type="component" value="Unassembled WGS sequence"/>
</dbReference>
<dbReference type="Gene3D" id="3.60.21.10">
    <property type="match status" value="1"/>
</dbReference>
<dbReference type="InterPro" id="IPR050126">
    <property type="entry name" value="Ap4A_hydrolase"/>
</dbReference>
<evidence type="ECO:0000313" key="4">
    <source>
        <dbReference type="Proteomes" id="UP001595536"/>
    </source>
</evidence>
<proteinExistence type="inferred from homology"/>
<dbReference type="EMBL" id="JBHRUV010000047">
    <property type="protein sequence ID" value="MFC3266653.1"/>
    <property type="molecule type" value="Genomic_DNA"/>
</dbReference>
<accession>A0ABV7LG41</accession>
<dbReference type="InterPro" id="IPR029052">
    <property type="entry name" value="Metallo-depent_PP-like"/>
</dbReference>